<dbReference type="RefSeq" id="WP_120104929.1">
    <property type="nucleotide sequence ID" value="NZ_CP028888.1"/>
</dbReference>
<dbReference type="EMBL" id="CP028888">
    <property type="protein sequence ID" value="AYE37008.1"/>
    <property type="molecule type" value="Genomic_DNA"/>
</dbReference>
<keyword evidence="1" id="KW-0614">Plasmid</keyword>
<dbReference type="Proteomes" id="UP000275571">
    <property type="component" value="Plasmid cp33"/>
</dbReference>
<reference evidence="1 2" key="1">
    <citation type="journal article" date="2018" name="Infect. Genet. Evol.">
        <title>Genome-wide analysis of Borrelia turcica and 'Candidatus Borrelia tachyglossi' shows relapsing fever-like genomes with unique genomic links to Lyme disease Borrelia.</title>
        <authorList>
            <person name="Gofton A.W."/>
            <person name="Margos G."/>
            <person name="Fingerle V."/>
            <person name="Hepner S."/>
            <person name="Loh S.M."/>
            <person name="Ryan U."/>
            <person name="Irwin P."/>
            <person name="Oskam C.L."/>
        </authorList>
    </citation>
    <scope>NUCLEOTIDE SEQUENCE [LARGE SCALE GENOMIC DNA]</scope>
    <source>
        <strain evidence="1 2">IST7</strain>
        <plasmid evidence="1">cp33</plasmid>
    </source>
</reference>
<accession>A0A386PPB8</accession>
<dbReference type="KEGG" id="btur:DB313_05775"/>
<sequence length="80" mass="9630">MSSQNKNSSFLHIYHKYKQFIDKELKSKDNQYILPLILGICNDLEQIKQLDGKDFRLIRKACLLKLEYEEWNLILNKIPF</sequence>
<proteinExistence type="predicted"/>
<dbReference type="AlphaFoldDB" id="A0A386PPB8"/>
<gene>
    <name evidence="1" type="ORF">DB313_05775</name>
</gene>
<name>A0A386PPB8_9SPIR</name>
<dbReference type="Pfam" id="PF07032">
    <property type="entry name" value="DUF1322"/>
    <property type="match status" value="1"/>
</dbReference>
<evidence type="ECO:0000313" key="1">
    <source>
        <dbReference type="EMBL" id="AYE37008.1"/>
    </source>
</evidence>
<organism evidence="1 2">
    <name type="scientific">Borrelia turcica IST7</name>
    <dbReference type="NCBI Taxonomy" id="1104446"/>
    <lineage>
        <taxon>Bacteria</taxon>
        <taxon>Pseudomonadati</taxon>
        <taxon>Spirochaetota</taxon>
        <taxon>Spirochaetia</taxon>
        <taxon>Spirochaetales</taxon>
        <taxon>Borreliaceae</taxon>
        <taxon>Borrelia</taxon>
    </lineage>
</organism>
<geneLocation type="plasmid" evidence="1 2">
    <name>cp33</name>
</geneLocation>
<dbReference type="InterPro" id="IPR009753">
    <property type="entry name" value="DUF1322"/>
</dbReference>
<evidence type="ECO:0000313" key="2">
    <source>
        <dbReference type="Proteomes" id="UP000275571"/>
    </source>
</evidence>
<protein>
    <submittedName>
        <fullName evidence="1">Uncharacterized protein</fullName>
    </submittedName>
</protein>
<keyword evidence="2" id="KW-1185">Reference proteome</keyword>